<sequence length="174" mass="19679">MSTVFDNQFQSSRTQTRVYAGASKATPTGPSISEDEIFKAKLTREFPEYADRKKEKYTWKAYYERRVQKKTEKMERKLAKVTKKLKDAQEKKSEERKAQLIAVSHRSGSKGCGNASNTVNSRVNTSPTDVSKAARTTSNRRISPTTTSTFKATAPKKAPAPLMAKCLKMMKMRR</sequence>
<feature type="region of interest" description="Disordered" evidence="2">
    <location>
        <begin position="102"/>
        <end position="158"/>
    </location>
</feature>
<accession>A0AAE9IW93</accession>
<dbReference type="EMBL" id="CP090892">
    <property type="protein sequence ID" value="ULU08468.1"/>
    <property type="molecule type" value="Genomic_DNA"/>
</dbReference>
<dbReference type="AlphaFoldDB" id="A0AAE9IW93"/>
<proteinExistence type="predicted"/>
<evidence type="ECO:0000256" key="2">
    <source>
        <dbReference type="SAM" id="MobiDB-lite"/>
    </source>
</evidence>
<gene>
    <name evidence="3" type="ORF">L3Y34_019574</name>
</gene>
<evidence type="ECO:0000313" key="3">
    <source>
        <dbReference type="EMBL" id="ULU08468.1"/>
    </source>
</evidence>
<evidence type="ECO:0000256" key="1">
    <source>
        <dbReference type="SAM" id="Coils"/>
    </source>
</evidence>
<organism evidence="3 4">
    <name type="scientific">Caenorhabditis briggsae</name>
    <dbReference type="NCBI Taxonomy" id="6238"/>
    <lineage>
        <taxon>Eukaryota</taxon>
        <taxon>Metazoa</taxon>
        <taxon>Ecdysozoa</taxon>
        <taxon>Nematoda</taxon>
        <taxon>Chromadorea</taxon>
        <taxon>Rhabditida</taxon>
        <taxon>Rhabditina</taxon>
        <taxon>Rhabditomorpha</taxon>
        <taxon>Rhabditoidea</taxon>
        <taxon>Rhabditidae</taxon>
        <taxon>Peloderinae</taxon>
        <taxon>Caenorhabditis</taxon>
    </lineage>
</organism>
<protein>
    <submittedName>
        <fullName evidence="3">Uncharacterized protein</fullName>
    </submittedName>
</protein>
<reference evidence="3 4" key="1">
    <citation type="submission" date="2022-05" db="EMBL/GenBank/DDBJ databases">
        <title>Chromosome-level reference genomes for two strains of Caenorhabditis briggsae: an improved platform for comparative genomics.</title>
        <authorList>
            <person name="Stevens L."/>
            <person name="Andersen E.C."/>
        </authorList>
    </citation>
    <scope>NUCLEOTIDE SEQUENCE [LARGE SCALE GENOMIC DNA]</scope>
    <source>
        <strain evidence="3">QX1410_ONT</strain>
        <tissue evidence="3">Whole-organism</tissue>
    </source>
</reference>
<feature type="coiled-coil region" evidence="1">
    <location>
        <begin position="64"/>
        <end position="98"/>
    </location>
</feature>
<evidence type="ECO:0000313" key="4">
    <source>
        <dbReference type="Proteomes" id="UP000827892"/>
    </source>
</evidence>
<feature type="compositionally biased region" description="Polar residues" evidence="2">
    <location>
        <begin position="114"/>
        <end position="143"/>
    </location>
</feature>
<dbReference type="Proteomes" id="UP000827892">
    <property type="component" value="Chromosome II"/>
</dbReference>
<feature type="compositionally biased region" description="Low complexity" evidence="2">
    <location>
        <begin position="144"/>
        <end position="158"/>
    </location>
</feature>
<name>A0AAE9IW93_CAEBR</name>
<keyword evidence="1" id="KW-0175">Coiled coil</keyword>